<comment type="caution">
    <text evidence="1">The sequence shown here is derived from an EMBL/GenBank/DDBJ whole genome shotgun (WGS) entry which is preliminary data.</text>
</comment>
<name>A0A9J6FNL7_HAELO</name>
<dbReference type="EMBL" id="JABSTR010000002">
    <property type="protein sequence ID" value="KAH9364629.1"/>
    <property type="molecule type" value="Genomic_DNA"/>
</dbReference>
<dbReference type="OrthoDB" id="6141723at2759"/>
<keyword evidence="2" id="KW-1185">Reference proteome</keyword>
<reference evidence="1 2" key="1">
    <citation type="journal article" date="2020" name="Cell">
        <title>Large-Scale Comparative Analyses of Tick Genomes Elucidate Their Genetic Diversity and Vector Capacities.</title>
        <authorList>
            <consortium name="Tick Genome and Microbiome Consortium (TIGMIC)"/>
            <person name="Jia N."/>
            <person name="Wang J."/>
            <person name="Shi W."/>
            <person name="Du L."/>
            <person name="Sun Y."/>
            <person name="Zhan W."/>
            <person name="Jiang J.F."/>
            <person name="Wang Q."/>
            <person name="Zhang B."/>
            <person name="Ji P."/>
            <person name="Bell-Sakyi L."/>
            <person name="Cui X.M."/>
            <person name="Yuan T.T."/>
            <person name="Jiang B.G."/>
            <person name="Yang W.F."/>
            <person name="Lam T.T."/>
            <person name="Chang Q.C."/>
            <person name="Ding S.J."/>
            <person name="Wang X.J."/>
            <person name="Zhu J.G."/>
            <person name="Ruan X.D."/>
            <person name="Zhao L."/>
            <person name="Wei J.T."/>
            <person name="Ye R.Z."/>
            <person name="Que T.C."/>
            <person name="Du C.H."/>
            <person name="Zhou Y.H."/>
            <person name="Cheng J.X."/>
            <person name="Dai P.F."/>
            <person name="Guo W.B."/>
            <person name="Han X.H."/>
            <person name="Huang E.J."/>
            <person name="Li L.F."/>
            <person name="Wei W."/>
            <person name="Gao Y.C."/>
            <person name="Liu J.Z."/>
            <person name="Shao H.Z."/>
            <person name="Wang X."/>
            <person name="Wang C.C."/>
            <person name="Yang T.C."/>
            <person name="Huo Q.B."/>
            <person name="Li W."/>
            <person name="Chen H.Y."/>
            <person name="Chen S.E."/>
            <person name="Zhou L.G."/>
            <person name="Ni X.B."/>
            <person name="Tian J.H."/>
            <person name="Sheng Y."/>
            <person name="Liu T."/>
            <person name="Pan Y.S."/>
            <person name="Xia L.Y."/>
            <person name="Li J."/>
            <person name="Zhao F."/>
            <person name="Cao W.C."/>
        </authorList>
    </citation>
    <scope>NUCLEOTIDE SEQUENCE [LARGE SCALE GENOMIC DNA]</scope>
    <source>
        <strain evidence="1">HaeL-2018</strain>
    </source>
</reference>
<evidence type="ECO:0000313" key="2">
    <source>
        <dbReference type="Proteomes" id="UP000821853"/>
    </source>
</evidence>
<dbReference type="AlphaFoldDB" id="A0A9J6FNL7"/>
<evidence type="ECO:0000313" key="1">
    <source>
        <dbReference type="EMBL" id="KAH9364629.1"/>
    </source>
</evidence>
<protein>
    <submittedName>
        <fullName evidence="1">Uncharacterized protein</fullName>
    </submittedName>
</protein>
<sequence>MSIRRLKVFNKENRGQYAIKGPVINVPIDVQETLQTIPRSISDYMDIEVHLKRRLLFKPTYRRGLVKNAKVKA</sequence>
<proteinExistence type="predicted"/>
<gene>
    <name evidence="1" type="ORF">HPB48_022955</name>
</gene>
<accession>A0A9J6FNL7</accession>
<dbReference type="VEuPathDB" id="VectorBase:HLOH_055215"/>
<organism evidence="1 2">
    <name type="scientific">Haemaphysalis longicornis</name>
    <name type="common">Bush tick</name>
    <dbReference type="NCBI Taxonomy" id="44386"/>
    <lineage>
        <taxon>Eukaryota</taxon>
        <taxon>Metazoa</taxon>
        <taxon>Ecdysozoa</taxon>
        <taxon>Arthropoda</taxon>
        <taxon>Chelicerata</taxon>
        <taxon>Arachnida</taxon>
        <taxon>Acari</taxon>
        <taxon>Parasitiformes</taxon>
        <taxon>Ixodida</taxon>
        <taxon>Ixodoidea</taxon>
        <taxon>Ixodidae</taxon>
        <taxon>Haemaphysalinae</taxon>
        <taxon>Haemaphysalis</taxon>
    </lineage>
</organism>
<dbReference type="Proteomes" id="UP000821853">
    <property type="component" value="Chromosome 10"/>
</dbReference>